<keyword evidence="12" id="KW-0914">Notch signaling pathway</keyword>
<organism evidence="20 21">
    <name type="scientific">Pocillopora meandrina</name>
    <dbReference type="NCBI Taxonomy" id="46732"/>
    <lineage>
        <taxon>Eukaryota</taxon>
        <taxon>Metazoa</taxon>
        <taxon>Cnidaria</taxon>
        <taxon>Anthozoa</taxon>
        <taxon>Hexacorallia</taxon>
        <taxon>Scleractinia</taxon>
        <taxon>Astrocoeniina</taxon>
        <taxon>Pocilloporidae</taxon>
        <taxon>Pocillopora</taxon>
    </lineage>
</organism>
<dbReference type="FunFam" id="3.30.60.90:FF:000004">
    <property type="entry name" value="Putative E3 ubiquitin-protein ligase MIB2"/>
    <property type="match status" value="1"/>
</dbReference>
<keyword evidence="9 15" id="KW-0863">Zinc-finger</keyword>
<dbReference type="InterPro" id="IPR002110">
    <property type="entry name" value="Ankyrin_rpt"/>
</dbReference>
<dbReference type="GO" id="GO:0016567">
    <property type="term" value="P:protein ubiquitination"/>
    <property type="evidence" value="ECO:0007669"/>
    <property type="project" value="InterPro"/>
</dbReference>
<dbReference type="SMART" id="SM00248">
    <property type="entry name" value="ANK"/>
    <property type="match status" value="8"/>
</dbReference>
<evidence type="ECO:0000256" key="16">
    <source>
        <dbReference type="SAM" id="MobiDB-lite"/>
    </source>
</evidence>
<reference evidence="20 21" key="1">
    <citation type="submission" date="2022-05" db="EMBL/GenBank/DDBJ databases">
        <authorList>
            <consortium name="Genoscope - CEA"/>
            <person name="William W."/>
        </authorList>
    </citation>
    <scope>NUCLEOTIDE SEQUENCE [LARGE SCALE GENOMIC DNA]</scope>
</reference>
<dbReference type="SUPFAM" id="SSF159034">
    <property type="entry name" value="Mib/herc2 domain-like"/>
    <property type="match status" value="2"/>
</dbReference>
<dbReference type="Gene3D" id="3.30.40.10">
    <property type="entry name" value="Zinc/RING finger domain, C3HC4 (zinc finger)"/>
    <property type="match status" value="2"/>
</dbReference>
<evidence type="ECO:0000256" key="6">
    <source>
        <dbReference type="ARBA" id="ARBA00022679"/>
    </source>
</evidence>
<feature type="repeat" description="ANK" evidence="14">
    <location>
        <begin position="472"/>
        <end position="504"/>
    </location>
</feature>
<accession>A0AAU9XC40</accession>
<name>A0AAU9XC40_9CNID</name>
<dbReference type="EMBL" id="CALNXJ010000038">
    <property type="protein sequence ID" value="CAH3143742.1"/>
    <property type="molecule type" value="Genomic_DNA"/>
</dbReference>
<dbReference type="PANTHER" id="PTHR24202:SF4">
    <property type="entry name" value="E3 UBIQUITIN-PROTEIN LIGASE MIB2-RELATED"/>
    <property type="match status" value="1"/>
</dbReference>
<feature type="domain" description="RING-type" evidence="17">
    <location>
        <begin position="875"/>
        <end position="910"/>
    </location>
</feature>
<dbReference type="PANTHER" id="PTHR24202">
    <property type="entry name" value="E3 UBIQUITIN-PROTEIN LIGASE MIB2"/>
    <property type="match status" value="1"/>
</dbReference>
<feature type="domain" description="MIB/HERC2" evidence="19">
    <location>
        <begin position="160"/>
        <end position="237"/>
    </location>
</feature>
<feature type="repeat" description="ANK" evidence="14">
    <location>
        <begin position="676"/>
        <end position="708"/>
    </location>
</feature>
<dbReference type="SMART" id="SM00184">
    <property type="entry name" value="RING"/>
    <property type="match status" value="2"/>
</dbReference>
<evidence type="ECO:0000256" key="1">
    <source>
        <dbReference type="ARBA" id="ARBA00000900"/>
    </source>
</evidence>
<dbReference type="Pfam" id="PF13637">
    <property type="entry name" value="Ank_4"/>
    <property type="match status" value="1"/>
</dbReference>
<dbReference type="GO" id="GO:0005737">
    <property type="term" value="C:cytoplasm"/>
    <property type="evidence" value="ECO:0007669"/>
    <property type="project" value="UniProtKB-SubCell"/>
</dbReference>
<dbReference type="CDD" id="cd16520">
    <property type="entry name" value="RING-HC_MIBs-like"/>
    <property type="match status" value="1"/>
</dbReference>
<dbReference type="InterPro" id="IPR013083">
    <property type="entry name" value="Znf_RING/FYVE/PHD"/>
</dbReference>
<dbReference type="Gene3D" id="1.25.40.20">
    <property type="entry name" value="Ankyrin repeat-containing domain"/>
    <property type="match status" value="3"/>
</dbReference>
<dbReference type="PROSITE" id="PS50088">
    <property type="entry name" value="ANK_REPEAT"/>
    <property type="match status" value="5"/>
</dbReference>
<dbReference type="InterPro" id="IPR000433">
    <property type="entry name" value="Znf_ZZ"/>
</dbReference>
<gene>
    <name evidence="20" type="ORF">PMEA_00020724</name>
</gene>
<dbReference type="GO" id="GO:0007219">
    <property type="term" value="P:Notch signaling pathway"/>
    <property type="evidence" value="ECO:0007669"/>
    <property type="project" value="UniProtKB-KW"/>
</dbReference>
<dbReference type="GO" id="GO:0061630">
    <property type="term" value="F:ubiquitin protein ligase activity"/>
    <property type="evidence" value="ECO:0007669"/>
    <property type="project" value="UniProtKB-EC"/>
</dbReference>
<keyword evidence="21" id="KW-1185">Reference proteome</keyword>
<dbReference type="FunFam" id="2.30.30.40:FF:000044">
    <property type="entry name" value="E3 ubiquitin-protein ligase MIB2, putative"/>
    <property type="match status" value="1"/>
</dbReference>
<evidence type="ECO:0000256" key="13">
    <source>
        <dbReference type="ARBA" id="ARBA00023043"/>
    </source>
</evidence>
<keyword evidence="11" id="KW-0862">Zinc</keyword>
<evidence type="ECO:0000256" key="7">
    <source>
        <dbReference type="ARBA" id="ARBA00022723"/>
    </source>
</evidence>
<evidence type="ECO:0000259" key="19">
    <source>
        <dbReference type="PROSITE" id="PS51416"/>
    </source>
</evidence>
<comment type="subcellular location">
    <subcellularLocation>
        <location evidence="2">Cytoplasm</location>
    </subcellularLocation>
</comment>
<evidence type="ECO:0000256" key="10">
    <source>
        <dbReference type="ARBA" id="ARBA00022786"/>
    </source>
</evidence>
<keyword evidence="8" id="KW-0677">Repeat</keyword>
<dbReference type="PROSITE" id="PS50089">
    <property type="entry name" value="ZF_RING_2"/>
    <property type="match status" value="2"/>
</dbReference>
<dbReference type="Proteomes" id="UP001159428">
    <property type="component" value="Unassembled WGS sequence"/>
</dbReference>
<dbReference type="Gene3D" id="3.30.60.90">
    <property type="match status" value="1"/>
</dbReference>
<feature type="compositionally biased region" description="Polar residues" evidence="16">
    <location>
        <begin position="836"/>
        <end position="854"/>
    </location>
</feature>
<sequence length="998" mass="108608">MEVGLRVVRGPDWMWGDQDGGEGNVGTVVHLGGDGNFPEDTVLVYWDTGRQANYRAGYSGKFDLRIFDSAQTGKIEIETQRFELLYLYCRLTGLKHPHVTCDGCKQAPLAGIRYKCANCPNYDLCSTCFGNDVHDMQHEFLRFDQVPQQNGIPAGKRAGAVKVQSKGFFSGAKVTRGRDWKWDDQDGGGGRIGTLTEITAWSNVERAGAKVIWNILRNNTYRAGYQGSVDLKCTTPGNGPHYYRDCLGRVGDKRLQRNRLRVGDRVIVNLDVEVLKAMSQGHGGWVDGMGQCIGKVGKIHKIDDDGDVHIRYGLQSWVFHPDAVTKLPTFQAGDKVRVLKNKQEVQKLQQGHGGWNESMTAALGKEGKILEVDSDGDVVVVVGTDLWLFNPAALEDLTGGEATARRGEVATGSPADKLTELQDLLKMMLVEATMKSGSDPGDRLVNASSNGNLQEVREILEANPDKINHKRAGKTSLHVACHQGRTEIVKYLVGKGADKDVKDEQDYSALHHAAYGDKSGQAVTAMLATGTNVNVCDNKNKSTPLHLAVNQGNEAGVRALLLSRHCDVNCQDLAGDTALHDAISKEKNGIIDLILNNQRLDITVSNGRGFNPLHQACMKGNKNAVEKIARKFPGLIEIPKEDGFSALHLAAFNNHLEIAKVLLLSGHCDINLRNRKRQTALALAVSEAYTSMIELLIEHGADINAADEDGDTPLHLAVIHQAVGSSGLRGLLQGLGVDVPASGTDQHTGSAIAVYLALHGADINFYNNEGKTPLDMCQDPQTANLIKQFARNTPRRTTMSRPATFTQPRPQPVRSKSGPAPAPTGTPKRTPVPLPRSTSGPSATATRSTAPSQKKIQDSAKGADVNRASVTGTDCIICTENTATVTFKPCGHKITCSGCSLKAKRCLSCNQEIQQKIAAEGAPINAPTLMDSTDDQDRVRFLENQLRAMQDDRQCHICFENDKNVVFLCGHGACKECSERLTVCHICRLSIQNRIQTY</sequence>
<evidence type="ECO:0000256" key="4">
    <source>
        <dbReference type="ARBA" id="ARBA00012483"/>
    </source>
</evidence>
<dbReference type="Pfam" id="PF12796">
    <property type="entry name" value="Ank_2"/>
    <property type="match status" value="2"/>
</dbReference>
<keyword evidence="5" id="KW-0963">Cytoplasm</keyword>
<evidence type="ECO:0000256" key="11">
    <source>
        <dbReference type="ARBA" id="ARBA00022833"/>
    </source>
</evidence>
<keyword evidence="10" id="KW-0833">Ubl conjugation pathway</keyword>
<dbReference type="InterPro" id="IPR043145">
    <property type="entry name" value="Znf_ZZ_sf"/>
</dbReference>
<proteinExistence type="predicted"/>
<feature type="region of interest" description="Disordered" evidence="16">
    <location>
        <begin position="790"/>
        <end position="864"/>
    </location>
</feature>
<feature type="domain" description="ZZ-type" evidence="18">
    <location>
        <begin position="96"/>
        <end position="148"/>
    </location>
</feature>
<feature type="domain" description="MIB/HERC2" evidence="19">
    <location>
        <begin position="1"/>
        <end position="70"/>
    </location>
</feature>
<dbReference type="InterPro" id="IPR010606">
    <property type="entry name" value="Mib_Herc2"/>
</dbReference>
<dbReference type="AlphaFoldDB" id="A0AAU9XC40"/>
<evidence type="ECO:0000256" key="15">
    <source>
        <dbReference type="PROSITE-ProRule" id="PRU00228"/>
    </source>
</evidence>
<comment type="caution">
    <text evidence="20">The sequence shown here is derived from an EMBL/GenBank/DDBJ whole genome shotgun (WGS) entry which is preliminary data.</text>
</comment>
<dbReference type="InterPro" id="IPR037252">
    <property type="entry name" value="Mib_Herc2_sf"/>
</dbReference>
<dbReference type="Pfam" id="PF00569">
    <property type="entry name" value="ZZ"/>
    <property type="match status" value="1"/>
</dbReference>
<dbReference type="PROSITE" id="PS50135">
    <property type="entry name" value="ZF_ZZ_2"/>
    <property type="match status" value="1"/>
</dbReference>
<dbReference type="SUPFAM" id="SSF57850">
    <property type="entry name" value="RING/U-box"/>
    <property type="match status" value="1"/>
</dbReference>
<feature type="compositionally biased region" description="Polar residues" evidence="16">
    <location>
        <begin position="795"/>
        <end position="808"/>
    </location>
</feature>
<feature type="repeat" description="ANK" evidence="14">
    <location>
        <begin position="540"/>
        <end position="573"/>
    </location>
</feature>
<dbReference type="InterPro" id="IPR001841">
    <property type="entry name" value="Znf_RING"/>
</dbReference>
<dbReference type="SMART" id="SM00291">
    <property type="entry name" value="ZnF_ZZ"/>
    <property type="match status" value="1"/>
</dbReference>
<dbReference type="PROSITE" id="PS50297">
    <property type="entry name" value="ANK_REP_REGION"/>
    <property type="match status" value="4"/>
</dbReference>
<dbReference type="Pfam" id="PF13920">
    <property type="entry name" value="zf-C3HC4_3"/>
    <property type="match status" value="2"/>
</dbReference>
<dbReference type="Pfam" id="PF00023">
    <property type="entry name" value="Ank"/>
    <property type="match status" value="1"/>
</dbReference>
<feature type="domain" description="RING-type" evidence="17">
    <location>
        <begin position="955"/>
        <end position="988"/>
    </location>
</feature>
<dbReference type="Gene3D" id="2.30.30.40">
    <property type="entry name" value="SH3 Domains"/>
    <property type="match status" value="2"/>
</dbReference>
<keyword evidence="13 14" id="KW-0040">ANK repeat</keyword>
<dbReference type="SUPFAM" id="SSF48403">
    <property type="entry name" value="Ankyrin repeat"/>
    <property type="match status" value="1"/>
</dbReference>
<feature type="repeat" description="ANK" evidence="14">
    <location>
        <begin position="505"/>
        <end position="538"/>
    </location>
</feature>
<dbReference type="EC" id="2.3.2.27" evidence="4"/>
<dbReference type="FunFam" id="2.30.30.40:FF:000078">
    <property type="entry name" value="Putative e3 ubiquitin-protein ligase mib2"/>
    <property type="match status" value="1"/>
</dbReference>
<dbReference type="PROSITE" id="PS01357">
    <property type="entry name" value="ZF_ZZ_1"/>
    <property type="match status" value="1"/>
</dbReference>
<evidence type="ECO:0000313" key="21">
    <source>
        <dbReference type="Proteomes" id="UP001159428"/>
    </source>
</evidence>
<dbReference type="Pfam" id="PF18346">
    <property type="entry name" value="SH3_15"/>
    <property type="match status" value="2"/>
</dbReference>
<comment type="pathway">
    <text evidence="3">Protein modification; protein ubiquitination.</text>
</comment>
<dbReference type="InterPro" id="IPR036770">
    <property type="entry name" value="Ankyrin_rpt-contain_sf"/>
</dbReference>
<dbReference type="PROSITE" id="PS51416">
    <property type="entry name" value="MIB_HERC2"/>
    <property type="match status" value="2"/>
</dbReference>
<feature type="compositionally biased region" description="Pro residues" evidence="16">
    <location>
        <begin position="820"/>
        <end position="834"/>
    </location>
</feature>
<dbReference type="InterPro" id="IPR040847">
    <property type="entry name" value="SH3_15"/>
</dbReference>
<comment type="catalytic activity">
    <reaction evidence="1">
        <text>S-ubiquitinyl-[E2 ubiquitin-conjugating enzyme]-L-cysteine + [acceptor protein]-L-lysine = [E2 ubiquitin-conjugating enzyme]-L-cysteine + N(6)-ubiquitinyl-[acceptor protein]-L-lysine.</text>
        <dbReference type="EC" id="2.3.2.27"/>
    </reaction>
</comment>
<keyword evidence="6" id="KW-0808">Transferase</keyword>
<feature type="repeat" description="ANK" evidence="14">
    <location>
        <begin position="642"/>
        <end position="675"/>
    </location>
</feature>
<evidence type="ECO:0000259" key="17">
    <source>
        <dbReference type="PROSITE" id="PS50089"/>
    </source>
</evidence>
<evidence type="ECO:0000256" key="12">
    <source>
        <dbReference type="ARBA" id="ARBA00022976"/>
    </source>
</evidence>
<keyword evidence="7" id="KW-0479">Metal-binding</keyword>
<dbReference type="GO" id="GO:0008270">
    <property type="term" value="F:zinc ion binding"/>
    <property type="evidence" value="ECO:0007669"/>
    <property type="project" value="UniProtKB-KW"/>
</dbReference>
<dbReference type="Pfam" id="PF06701">
    <property type="entry name" value="MIB_HERC2"/>
    <property type="match status" value="2"/>
</dbReference>
<evidence type="ECO:0000256" key="9">
    <source>
        <dbReference type="ARBA" id="ARBA00022771"/>
    </source>
</evidence>
<protein>
    <recommendedName>
        <fullName evidence="4">RING-type E3 ubiquitin transferase</fullName>
        <ecNumber evidence="4">2.3.2.27</ecNumber>
    </recommendedName>
</protein>
<evidence type="ECO:0000256" key="5">
    <source>
        <dbReference type="ARBA" id="ARBA00022490"/>
    </source>
</evidence>
<evidence type="ECO:0000259" key="18">
    <source>
        <dbReference type="PROSITE" id="PS50135"/>
    </source>
</evidence>
<evidence type="ECO:0000256" key="3">
    <source>
        <dbReference type="ARBA" id="ARBA00004906"/>
    </source>
</evidence>
<evidence type="ECO:0000256" key="2">
    <source>
        <dbReference type="ARBA" id="ARBA00004496"/>
    </source>
</evidence>
<dbReference type="PRINTS" id="PR01415">
    <property type="entry name" value="ANKYRIN"/>
</dbReference>
<evidence type="ECO:0000256" key="14">
    <source>
        <dbReference type="PROSITE-ProRule" id="PRU00023"/>
    </source>
</evidence>
<evidence type="ECO:0000256" key="8">
    <source>
        <dbReference type="ARBA" id="ARBA00022737"/>
    </source>
</evidence>
<evidence type="ECO:0000313" key="20">
    <source>
        <dbReference type="EMBL" id="CAH3143742.1"/>
    </source>
</evidence>